<dbReference type="PROSITE" id="PS51375">
    <property type="entry name" value="PPR"/>
    <property type="match status" value="1"/>
</dbReference>
<dbReference type="OrthoDB" id="185373at2759"/>
<keyword evidence="6" id="KW-0175">Coiled coil</keyword>
<evidence type="ECO:0000313" key="9">
    <source>
        <dbReference type="Proteomes" id="UP000664521"/>
    </source>
</evidence>
<accession>A0A8H3IFU8</accession>
<evidence type="ECO:0000256" key="7">
    <source>
        <dbReference type="SAM" id="MobiDB-lite"/>
    </source>
</evidence>
<dbReference type="AlphaFoldDB" id="A0A8H3IFU8"/>
<dbReference type="InterPro" id="IPR002885">
    <property type="entry name" value="PPR_rpt"/>
</dbReference>
<gene>
    <name evidence="8" type="ORF">HETSPECPRED_003099</name>
</gene>
<evidence type="ECO:0000256" key="4">
    <source>
        <dbReference type="ARBA" id="ARBA00044511"/>
    </source>
</evidence>
<feature type="compositionally biased region" description="Pro residues" evidence="7">
    <location>
        <begin position="783"/>
        <end position="801"/>
    </location>
</feature>
<dbReference type="InterPro" id="IPR011990">
    <property type="entry name" value="TPR-like_helical_dom_sf"/>
</dbReference>
<protein>
    <recommendedName>
        <fullName evidence="10">Pentatricopeptide repeat domain-containing protein</fullName>
    </recommendedName>
</protein>
<comment type="subunit">
    <text evidence="4">Binds to mitochondrial small subunit 15S rRNA.</text>
</comment>
<evidence type="ECO:0008006" key="10">
    <source>
        <dbReference type="Google" id="ProtNLM"/>
    </source>
</evidence>
<feature type="repeat" description="PPR" evidence="5">
    <location>
        <begin position="322"/>
        <end position="356"/>
    </location>
</feature>
<evidence type="ECO:0000256" key="1">
    <source>
        <dbReference type="ARBA" id="ARBA00006192"/>
    </source>
</evidence>
<dbReference type="EMBL" id="CAJPDS010000019">
    <property type="protein sequence ID" value="CAF9917063.1"/>
    <property type="molecule type" value="Genomic_DNA"/>
</dbReference>
<name>A0A8H3IFU8_9LECA</name>
<sequence length="916" mass="103900">MQTLWRRAAQRCSCNCIHCHPSATALNRRATTAALKRRLRFRDIFTLFYSTFLASATVLDIGRKEAKKVEWENLIKEARAELKALQDQQEARIAAVSWPNDVATERTDPCLNDWSRLFRWATKERERRKSLGFQELKGVPTSLLKDASMPEIEELMSDKYITRLNSVDRGHLWNTTNGSRWLSVKKVKRLEWSIRKLVHRLILSHLKTTQTDSKKRSDQGPKICQLGTFAGTNSDRLRMEIDQCDRRLDFLRRHSSNTEYWYRFKSPDRPNYSRSSRQDPALADWLNPDLQRIFEHVTCDTRKDIWLANVCSVLLSSHVPPDVHTYNLLIIYLMRLYQMDDVEAVIESMNESHTRPNEVTLSAMLNFYTMNNNRQGFLNLLDRMDGQDGGLSSAHTATLSGISPMFAGRYRVSNRVPRTPVRVSEEEEGYYYEREGYKFPLPPERQPRAQCHSTRKVVERANMTSLDKAVYGAMICGSLQFLGPREAMEFYSRMVSDGWEAGVKELHPILEYHSRKLKWWTGLAVWQEICKLPEGPDTAAIKCMLWLCRRCQKHIMFGQVLDYGVRQQLIPTTVWHFTKKICGGNVTDLLLSADCMSSVALSASPITIARDFLDRSLEALGYRIASTALDLADITMDTPHHLDNNTVNIALKIYSNITRLHRDGPVSSVHTARQVALQRLAKKAGKVALQRLAKKAGKAALQTLAKEARKVARTGDVECTSIKIGTLRNSPLLPNVQKIANNVIERADTGIYESTPKQAKQLATIDLAAKTDWQTTEDSPAIHPLPSPPDQPTRLDLPPPTEQTLDLSSSISTPIQTPFQPTAQRVCQSRYLNNPLTLDVNDDTSPSMETKPAATPITLYLTRPRQTQPRLVCSDKPLTWKVASYLDEGAVVRVWQPPASDLKLGEDVCDDGLAGV</sequence>
<evidence type="ECO:0000256" key="6">
    <source>
        <dbReference type="SAM" id="Coils"/>
    </source>
</evidence>
<feature type="region of interest" description="Disordered" evidence="7">
    <location>
        <begin position="773"/>
        <end position="807"/>
    </location>
</feature>
<comment type="similarity">
    <text evidence="1">Belongs to the CCM1 family.</text>
</comment>
<organism evidence="8 9">
    <name type="scientific">Heterodermia speciosa</name>
    <dbReference type="NCBI Taxonomy" id="116794"/>
    <lineage>
        <taxon>Eukaryota</taxon>
        <taxon>Fungi</taxon>
        <taxon>Dikarya</taxon>
        <taxon>Ascomycota</taxon>
        <taxon>Pezizomycotina</taxon>
        <taxon>Lecanoromycetes</taxon>
        <taxon>OSLEUM clade</taxon>
        <taxon>Lecanoromycetidae</taxon>
        <taxon>Caliciales</taxon>
        <taxon>Physciaceae</taxon>
        <taxon>Heterodermia</taxon>
    </lineage>
</organism>
<proteinExistence type="inferred from homology"/>
<evidence type="ECO:0000256" key="3">
    <source>
        <dbReference type="ARBA" id="ARBA00044493"/>
    </source>
</evidence>
<keyword evidence="9" id="KW-1185">Reference proteome</keyword>
<dbReference type="PANTHER" id="PTHR47447:SF17">
    <property type="entry name" value="OS12G0638900 PROTEIN"/>
    <property type="match status" value="1"/>
</dbReference>
<dbReference type="Gene3D" id="1.25.40.10">
    <property type="entry name" value="Tetratricopeptide repeat domain"/>
    <property type="match status" value="1"/>
</dbReference>
<comment type="function">
    <text evidence="3">Regulates mitochondrial small subunit maturation by controlling 15S rRNA 5'-end processing. Localizes to the 5' precursor of the 15S rRNA in a position that is subsequently occupied by mS47 in the mature yeast mtSSU. Uses structure and sequence-specific RNA recognition, binding to a single-stranded region of the precursor and specifically recognizing bases -6 to -1. The exchange of Ccm1 for mS47 is coupled to the irreversible removal of precursor rRNA that is accompanied by conformational changes of the mitoribosomal proteins uS5m and mS26. These conformational changes signal completion of 5'-end rRNA processing through protection of the mature 5'-end of the 15S rRNA and stabilization of mS47. The removal of the 5' precursor together with the dissociation of Ccm1 may be catalyzed by the 5'-3' exoribonuclease Pet127. Involved in the specific removal of group I introns in mitochondrial encoded transcripts.</text>
</comment>
<evidence type="ECO:0000256" key="5">
    <source>
        <dbReference type="PROSITE-ProRule" id="PRU00708"/>
    </source>
</evidence>
<dbReference type="Proteomes" id="UP000664521">
    <property type="component" value="Unassembled WGS sequence"/>
</dbReference>
<feature type="coiled-coil region" evidence="6">
    <location>
        <begin position="61"/>
        <end position="95"/>
    </location>
</feature>
<keyword evidence="2" id="KW-0677">Repeat</keyword>
<evidence type="ECO:0000313" key="8">
    <source>
        <dbReference type="EMBL" id="CAF9917063.1"/>
    </source>
</evidence>
<evidence type="ECO:0000256" key="2">
    <source>
        <dbReference type="ARBA" id="ARBA00022737"/>
    </source>
</evidence>
<reference evidence="8" key="1">
    <citation type="submission" date="2021-03" db="EMBL/GenBank/DDBJ databases">
        <authorList>
            <person name="Tagirdzhanova G."/>
        </authorList>
    </citation>
    <scope>NUCLEOTIDE SEQUENCE</scope>
</reference>
<comment type="caution">
    <text evidence="8">The sequence shown here is derived from an EMBL/GenBank/DDBJ whole genome shotgun (WGS) entry which is preliminary data.</text>
</comment>
<dbReference type="PANTHER" id="PTHR47447">
    <property type="entry name" value="OS03G0856100 PROTEIN"/>
    <property type="match status" value="1"/>
</dbReference>